<evidence type="ECO:0000313" key="2">
    <source>
        <dbReference type="Proteomes" id="UP000053319"/>
    </source>
</evidence>
<dbReference type="InterPro" id="IPR029063">
    <property type="entry name" value="SAM-dependent_MTases_sf"/>
</dbReference>
<dbReference type="InterPro" id="IPR050723">
    <property type="entry name" value="CFA/CMAS"/>
</dbReference>
<dbReference type="KEGG" id="dsq:DICSQDRAFT_150417"/>
<dbReference type="HOGENOM" id="CLU_026434_0_0_1"/>
<name>R7SKY0_DICSQ</name>
<dbReference type="Pfam" id="PF02353">
    <property type="entry name" value="CMAS"/>
    <property type="match status" value="1"/>
</dbReference>
<dbReference type="GeneID" id="18836914"/>
<dbReference type="CDD" id="cd02440">
    <property type="entry name" value="AdoMet_MTases"/>
    <property type="match status" value="1"/>
</dbReference>
<sequence>MVCTALRKGIRHGSVTIADNSGLYTFGESTPNTNRCGTLYIHDETFWVRIYVWYDIGFSEAFLNGEFTSPDLKTILNIYIDNHLELDAFSTVVYRVKSVIDSVIQRFSHGLTKAAENVAGYDASNDLYRAFLSAEMQYSCPIWGQEEGGVRGDLEGQRRLGDLESAQKRKIDAILRKARLRPGDRLLEIGSGWGGIAIAAATLGCKVDTITLSVEQCTLARERVEEAGFSHSVRVHLMDYRNLPPEFHKAFDACISIEMLEAVGSEWMSTYIKTIDWALKDDRAAVVLSATTYPEGTHKSIQGNDFVRKYHWPNCTLPTSTSLANAFRDTLNGSFSLESIEDIGCHYPRCLREWRRRLNENWSETLLKSLRIRYPTLKNEMTLAVFKRRWEYMYIYMEVAYSRVWLSLPIWTFVRPVCGKRR</sequence>
<dbReference type="AlphaFoldDB" id="R7SKY0"/>
<reference evidence="1 2" key="1">
    <citation type="journal article" date="2012" name="Science">
        <title>The Paleozoic origin of enzymatic lignin decomposition reconstructed from 31 fungal genomes.</title>
        <authorList>
            <person name="Floudas D."/>
            <person name="Binder M."/>
            <person name="Riley R."/>
            <person name="Barry K."/>
            <person name="Blanchette R.A."/>
            <person name="Henrissat B."/>
            <person name="Martinez A.T."/>
            <person name="Otillar R."/>
            <person name="Spatafora J.W."/>
            <person name="Yadav J.S."/>
            <person name="Aerts A."/>
            <person name="Benoit I."/>
            <person name="Boyd A."/>
            <person name="Carlson A."/>
            <person name="Copeland A."/>
            <person name="Coutinho P.M."/>
            <person name="de Vries R.P."/>
            <person name="Ferreira P."/>
            <person name="Findley K."/>
            <person name="Foster B."/>
            <person name="Gaskell J."/>
            <person name="Glotzer D."/>
            <person name="Gorecki P."/>
            <person name="Heitman J."/>
            <person name="Hesse C."/>
            <person name="Hori C."/>
            <person name="Igarashi K."/>
            <person name="Jurgens J.A."/>
            <person name="Kallen N."/>
            <person name="Kersten P."/>
            <person name="Kohler A."/>
            <person name="Kuees U."/>
            <person name="Kumar T.K.A."/>
            <person name="Kuo A."/>
            <person name="LaButti K."/>
            <person name="Larrondo L.F."/>
            <person name="Lindquist E."/>
            <person name="Ling A."/>
            <person name="Lombard V."/>
            <person name="Lucas S."/>
            <person name="Lundell T."/>
            <person name="Martin R."/>
            <person name="McLaughlin D.J."/>
            <person name="Morgenstern I."/>
            <person name="Morin E."/>
            <person name="Murat C."/>
            <person name="Nagy L.G."/>
            <person name="Nolan M."/>
            <person name="Ohm R.A."/>
            <person name="Patyshakuliyeva A."/>
            <person name="Rokas A."/>
            <person name="Ruiz-Duenas F.J."/>
            <person name="Sabat G."/>
            <person name="Salamov A."/>
            <person name="Samejima M."/>
            <person name="Schmutz J."/>
            <person name="Slot J.C."/>
            <person name="St John F."/>
            <person name="Stenlid J."/>
            <person name="Sun H."/>
            <person name="Sun S."/>
            <person name="Syed K."/>
            <person name="Tsang A."/>
            <person name="Wiebenga A."/>
            <person name="Young D."/>
            <person name="Pisabarro A."/>
            <person name="Eastwood D.C."/>
            <person name="Martin F."/>
            <person name="Cullen D."/>
            <person name="Grigoriev I.V."/>
            <person name="Hibbett D.S."/>
        </authorList>
    </citation>
    <scope>NUCLEOTIDE SEQUENCE [LARGE SCALE GENOMIC DNA]</scope>
    <source>
        <strain evidence="1 2">LYAD-421 SS1</strain>
    </source>
</reference>
<proteinExistence type="predicted"/>
<evidence type="ECO:0000313" key="1">
    <source>
        <dbReference type="EMBL" id="EJF56528.1"/>
    </source>
</evidence>
<dbReference type="RefSeq" id="XP_007370760.1">
    <property type="nucleotide sequence ID" value="XM_007370698.1"/>
</dbReference>
<accession>R7SKY0</accession>
<organism evidence="1 2">
    <name type="scientific">Dichomitus squalens (strain LYAD-421)</name>
    <name type="common">Western red white-rot fungus</name>
    <dbReference type="NCBI Taxonomy" id="732165"/>
    <lineage>
        <taxon>Eukaryota</taxon>
        <taxon>Fungi</taxon>
        <taxon>Dikarya</taxon>
        <taxon>Basidiomycota</taxon>
        <taxon>Agaricomycotina</taxon>
        <taxon>Agaricomycetes</taxon>
        <taxon>Polyporales</taxon>
        <taxon>Polyporaceae</taxon>
        <taxon>Dichomitus</taxon>
    </lineage>
</organism>
<dbReference type="EMBL" id="JH719469">
    <property type="protein sequence ID" value="EJF56528.1"/>
    <property type="molecule type" value="Genomic_DNA"/>
</dbReference>
<dbReference type="PANTHER" id="PTHR43667:SF2">
    <property type="entry name" value="FATTY ACID C-METHYL TRANSFERASE"/>
    <property type="match status" value="1"/>
</dbReference>
<dbReference type="PANTHER" id="PTHR43667">
    <property type="entry name" value="CYCLOPROPANE-FATTY-ACYL-PHOSPHOLIPID SYNTHASE"/>
    <property type="match status" value="1"/>
</dbReference>
<gene>
    <name evidence="1" type="ORF">DICSQDRAFT_150417</name>
</gene>
<dbReference type="OrthoDB" id="8300214at2759"/>
<protein>
    <submittedName>
        <fullName evidence="1">Cyclopropane fatty acid synthase</fullName>
    </submittedName>
</protein>
<dbReference type="SUPFAM" id="SSF53335">
    <property type="entry name" value="S-adenosyl-L-methionine-dependent methyltransferases"/>
    <property type="match status" value="1"/>
</dbReference>
<dbReference type="Proteomes" id="UP000053319">
    <property type="component" value="Unassembled WGS sequence"/>
</dbReference>
<dbReference type="OMA" id="ETFWVRI"/>
<dbReference type="Gene3D" id="3.40.50.150">
    <property type="entry name" value="Vaccinia Virus protein VP39"/>
    <property type="match status" value="1"/>
</dbReference>